<proteinExistence type="predicted"/>
<dbReference type="GO" id="GO:0005829">
    <property type="term" value="C:cytosol"/>
    <property type="evidence" value="ECO:0007669"/>
    <property type="project" value="TreeGrafter"/>
</dbReference>
<keyword evidence="1" id="KW-0051">Antiviral defense</keyword>
<dbReference type="GO" id="GO:0051607">
    <property type="term" value="P:defense response to virus"/>
    <property type="evidence" value="ECO:0007669"/>
    <property type="project" value="UniProtKB-KW"/>
</dbReference>
<dbReference type="PANTHER" id="PTHR11258:SF11">
    <property type="entry name" value="C2H2-TYPE DOMAIN-CONTAINING PROTEIN"/>
    <property type="match status" value="1"/>
</dbReference>
<dbReference type="PANTHER" id="PTHR11258">
    <property type="entry name" value="2-5 OLIGOADENYLATE SYNTHETASE"/>
    <property type="match status" value="1"/>
</dbReference>
<dbReference type="InterPro" id="IPR053445">
    <property type="entry name" value="CBASS_cN_synthase"/>
</dbReference>
<dbReference type="SUPFAM" id="SSF81631">
    <property type="entry name" value="PAP/OAS1 substrate-binding domain"/>
    <property type="match status" value="1"/>
</dbReference>
<dbReference type="CDD" id="cd05400">
    <property type="entry name" value="NT_2-5OAS_ClassI-CCAase"/>
    <property type="match status" value="1"/>
</dbReference>
<keyword evidence="2" id="KW-0808">Transferase</keyword>
<name>A0A6B1D4R3_9CHLR</name>
<reference evidence="2" key="1">
    <citation type="submission" date="2019-09" db="EMBL/GenBank/DDBJ databases">
        <title>Characterisation of the sponge microbiome using genome-centric metagenomics.</title>
        <authorList>
            <person name="Engelberts J.P."/>
            <person name="Robbins S.J."/>
            <person name="De Goeij J.M."/>
            <person name="Aranda M."/>
            <person name="Bell S.C."/>
            <person name="Webster N.S."/>
        </authorList>
    </citation>
    <scope>NUCLEOTIDE SEQUENCE</scope>
    <source>
        <strain evidence="2">SB0661_bin_32</strain>
    </source>
</reference>
<dbReference type="AlphaFoldDB" id="A0A6B1D4R3"/>
<organism evidence="2">
    <name type="scientific">Caldilineaceae bacterium SB0661_bin_32</name>
    <dbReference type="NCBI Taxonomy" id="2605255"/>
    <lineage>
        <taxon>Bacteria</taxon>
        <taxon>Bacillati</taxon>
        <taxon>Chloroflexota</taxon>
        <taxon>Caldilineae</taxon>
        <taxon>Caldilineales</taxon>
        <taxon>Caldilineaceae</taxon>
    </lineage>
</organism>
<dbReference type="GO" id="GO:0001730">
    <property type="term" value="F:2'-5'-oligoadenylate synthetase activity"/>
    <property type="evidence" value="ECO:0007669"/>
    <property type="project" value="TreeGrafter"/>
</dbReference>
<dbReference type="GO" id="GO:0003725">
    <property type="term" value="F:double-stranded RNA binding"/>
    <property type="evidence" value="ECO:0007669"/>
    <property type="project" value="TreeGrafter"/>
</dbReference>
<accession>A0A6B1D4R3</accession>
<dbReference type="InterPro" id="IPR006116">
    <property type="entry name" value="NT_2-5OAS_ClassI-CCAase"/>
</dbReference>
<protein>
    <submittedName>
        <fullName evidence="2">Nucleotidyltransferase</fullName>
    </submittedName>
</protein>
<dbReference type="EMBL" id="VXMH01000028">
    <property type="protein sequence ID" value="MYC94576.1"/>
    <property type="molecule type" value="Genomic_DNA"/>
</dbReference>
<dbReference type="NCBIfam" id="NF041116">
    <property type="entry name" value="CBASS_cyclase_a"/>
    <property type="match status" value="1"/>
</dbReference>
<dbReference type="Pfam" id="PF18144">
    <property type="entry name" value="SMODS"/>
    <property type="match status" value="1"/>
</dbReference>
<gene>
    <name evidence="2" type="ORF">F4X14_06360</name>
</gene>
<dbReference type="InterPro" id="IPR043519">
    <property type="entry name" value="NT_sf"/>
</dbReference>
<comment type="caution">
    <text evidence="2">The sequence shown here is derived from an EMBL/GenBank/DDBJ whole genome shotgun (WGS) entry which is preliminary data.</text>
</comment>
<dbReference type="Gene3D" id="1.10.1410.20">
    <property type="entry name" value="2'-5'-oligoadenylate synthetase 1, domain 2"/>
    <property type="match status" value="1"/>
</dbReference>
<dbReference type="SUPFAM" id="SSF81301">
    <property type="entry name" value="Nucleotidyltransferase"/>
    <property type="match status" value="1"/>
</dbReference>
<evidence type="ECO:0000256" key="1">
    <source>
        <dbReference type="ARBA" id="ARBA00023118"/>
    </source>
</evidence>
<evidence type="ECO:0000313" key="2">
    <source>
        <dbReference type="EMBL" id="MYC94576.1"/>
    </source>
</evidence>
<dbReference type="GO" id="GO:0016020">
    <property type="term" value="C:membrane"/>
    <property type="evidence" value="ECO:0007669"/>
    <property type="project" value="TreeGrafter"/>
</dbReference>
<sequence>MKDPFIVHADIRSFAEARVNLPSASARRYREQVNRLRESLAKHIADNPGFALVKMLHAGSVAKGTALRTINDLDAAVYVQKDQSPVDERELVPWVADCLREAYPQKDPSDFSTDSPHCVTIHFRGTGLDVDVVPVLYEGDENDYGYLVDKYTGERLLTSVPLHLEFIRKRKAANQTHFAQVVRLVKWWASQRKAENSAFKCKSFLLELLIAYLADEGTGLKDYPQALEAFFSYIVKTGLEERVSFTDYYSPSRLPDPTGAAIEVFDPVNAENNVTDKYTLSDREALVKVAEEAADAIREAFYATTKGRAVELWQVVLGPSFRG</sequence>